<comment type="subcellular location">
    <subcellularLocation>
        <location evidence="1">Cell membrane</location>
        <topology evidence="1">Multi-pass membrane protein</topology>
    </subcellularLocation>
</comment>
<organism evidence="9 10">
    <name type="scientific">Brevibacillus fluminis</name>
    <dbReference type="NCBI Taxonomy" id="511487"/>
    <lineage>
        <taxon>Bacteria</taxon>
        <taxon>Bacillati</taxon>
        <taxon>Bacillota</taxon>
        <taxon>Bacilli</taxon>
        <taxon>Bacillales</taxon>
        <taxon>Paenibacillaceae</taxon>
        <taxon>Brevibacillus</taxon>
    </lineage>
</organism>
<evidence type="ECO:0000313" key="10">
    <source>
        <dbReference type="Proteomes" id="UP000271031"/>
    </source>
</evidence>
<keyword evidence="3" id="KW-1003">Cell membrane</keyword>
<feature type="domain" description="Major facilitator superfamily (MFS) profile" evidence="8">
    <location>
        <begin position="15"/>
        <end position="404"/>
    </location>
</feature>
<dbReference type="InterPro" id="IPR036259">
    <property type="entry name" value="MFS_trans_sf"/>
</dbReference>
<feature type="transmembrane region" description="Helical" evidence="7">
    <location>
        <begin position="261"/>
        <end position="280"/>
    </location>
</feature>
<protein>
    <submittedName>
        <fullName evidence="9">MFS transporter</fullName>
    </submittedName>
</protein>
<name>A0A3M8DIV2_9BACL</name>
<keyword evidence="5 7" id="KW-1133">Transmembrane helix</keyword>
<dbReference type="Gene3D" id="1.20.1250.20">
    <property type="entry name" value="MFS general substrate transporter like domains"/>
    <property type="match status" value="1"/>
</dbReference>
<evidence type="ECO:0000256" key="1">
    <source>
        <dbReference type="ARBA" id="ARBA00004651"/>
    </source>
</evidence>
<sequence>MKSLFASLSTRYHTIVWIRLAGELITSLSGSMMAPFLILYLHEKLGGSIMLPMVIVGLQPLTDIVVTMFGGGVTDRLGRKPVIVLTLLVQACAMAGFMFADAVWAFALLYMVLGAARSFYIPASRAQIADAVSDALRPEVMSLLSTASYVGQTMGPLLGVLIFAYDPAYLFGIDALVIFLYMLLVWRKTEETAPLARMETNTTHKKQSFSRHRFSLRTALHDYRYVLLLMASTLPISFFYAQTETTFRLYLEQSFTNYVTIIASLATAKAVLAITLELWLVKKTERFPMGRIVIIAASCYAVAALGYGFAKSFALLLVAELFLVIGEAVGLTHLLNHVASVAPIDKRGRYFSLYGIHWDISRTLGPVIGGWIFMYSGGEILFVIAAVLLVGGGFFQYSLVKQKTVHTCESA</sequence>
<dbReference type="Pfam" id="PF07690">
    <property type="entry name" value="MFS_1"/>
    <property type="match status" value="1"/>
</dbReference>
<evidence type="ECO:0000256" key="4">
    <source>
        <dbReference type="ARBA" id="ARBA00022692"/>
    </source>
</evidence>
<evidence type="ECO:0000313" key="9">
    <source>
        <dbReference type="EMBL" id="RNB87057.1"/>
    </source>
</evidence>
<dbReference type="PANTHER" id="PTHR43414">
    <property type="entry name" value="MULTIDRUG RESISTANCE PROTEIN MDTG"/>
    <property type="match status" value="1"/>
</dbReference>
<evidence type="ECO:0000256" key="3">
    <source>
        <dbReference type="ARBA" id="ARBA00022475"/>
    </source>
</evidence>
<evidence type="ECO:0000256" key="7">
    <source>
        <dbReference type="SAM" id="Phobius"/>
    </source>
</evidence>
<dbReference type="OrthoDB" id="9793283at2"/>
<feature type="transmembrane region" description="Helical" evidence="7">
    <location>
        <begin position="20"/>
        <end position="42"/>
    </location>
</feature>
<keyword evidence="4 7" id="KW-0812">Transmembrane</keyword>
<dbReference type="SUPFAM" id="SSF103473">
    <property type="entry name" value="MFS general substrate transporter"/>
    <property type="match status" value="1"/>
</dbReference>
<dbReference type="PANTHER" id="PTHR43414:SF1">
    <property type="entry name" value="PEPTIDE PERMEASE"/>
    <property type="match status" value="1"/>
</dbReference>
<keyword evidence="10" id="KW-1185">Reference proteome</keyword>
<reference evidence="9 10" key="1">
    <citation type="submission" date="2018-10" db="EMBL/GenBank/DDBJ databases">
        <title>Phylogenomics of Brevibacillus.</title>
        <authorList>
            <person name="Dunlap C."/>
        </authorList>
    </citation>
    <scope>NUCLEOTIDE SEQUENCE [LARGE SCALE GENOMIC DNA]</scope>
    <source>
        <strain evidence="9 10">JCM 15716</strain>
    </source>
</reference>
<dbReference type="RefSeq" id="WP_122918755.1">
    <property type="nucleotide sequence ID" value="NZ_RHHQ01000012.1"/>
</dbReference>
<dbReference type="InterPro" id="IPR011701">
    <property type="entry name" value="MFS"/>
</dbReference>
<keyword evidence="6 7" id="KW-0472">Membrane</keyword>
<dbReference type="EMBL" id="RHHQ01000012">
    <property type="protein sequence ID" value="RNB87057.1"/>
    <property type="molecule type" value="Genomic_DNA"/>
</dbReference>
<proteinExistence type="predicted"/>
<dbReference type="CDD" id="cd17329">
    <property type="entry name" value="MFS_MdtH_MDR_like"/>
    <property type="match status" value="1"/>
</dbReference>
<accession>A0A3M8DIV2</accession>
<dbReference type="GO" id="GO:0005886">
    <property type="term" value="C:plasma membrane"/>
    <property type="evidence" value="ECO:0007669"/>
    <property type="project" value="UniProtKB-SubCell"/>
</dbReference>
<dbReference type="InterPro" id="IPR020846">
    <property type="entry name" value="MFS_dom"/>
</dbReference>
<evidence type="ECO:0000256" key="5">
    <source>
        <dbReference type="ARBA" id="ARBA00022989"/>
    </source>
</evidence>
<feature type="transmembrane region" description="Helical" evidence="7">
    <location>
        <begin position="292"/>
        <end position="310"/>
    </location>
</feature>
<feature type="transmembrane region" description="Helical" evidence="7">
    <location>
        <begin position="380"/>
        <end position="400"/>
    </location>
</feature>
<evidence type="ECO:0000256" key="2">
    <source>
        <dbReference type="ARBA" id="ARBA00022448"/>
    </source>
</evidence>
<gene>
    <name evidence="9" type="ORF">EDM56_15285</name>
</gene>
<feature type="transmembrane region" description="Helical" evidence="7">
    <location>
        <begin position="105"/>
        <end position="123"/>
    </location>
</feature>
<keyword evidence="2" id="KW-0813">Transport</keyword>
<evidence type="ECO:0000256" key="6">
    <source>
        <dbReference type="ARBA" id="ARBA00023136"/>
    </source>
</evidence>
<feature type="transmembrane region" description="Helical" evidence="7">
    <location>
        <begin position="351"/>
        <end position="374"/>
    </location>
</feature>
<comment type="caution">
    <text evidence="9">The sequence shown here is derived from an EMBL/GenBank/DDBJ whole genome shotgun (WGS) entry which is preliminary data.</text>
</comment>
<feature type="transmembrane region" description="Helical" evidence="7">
    <location>
        <begin position="169"/>
        <end position="186"/>
    </location>
</feature>
<dbReference type="GO" id="GO:0022857">
    <property type="term" value="F:transmembrane transporter activity"/>
    <property type="evidence" value="ECO:0007669"/>
    <property type="project" value="InterPro"/>
</dbReference>
<feature type="transmembrane region" description="Helical" evidence="7">
    <location>
        <begin position="82"/>
        <end position="99"/>
    </location>
</feature>
<feature type="transmembrane region" description="Helical" evidence="7">
    <location>
        <begin position="143"/>
        <end position="163"/>
    </location>
</feature>
<evidence type="ECO:0000259" key="8">
    <source>
        <dbReference type="PROSITE" id="PS50850"/>
    </source>
</evidence>
<feature type="transmembrane region" description="Helical" evidence="7">
    <location>
        <begin position="316"/>
        <end position="339"/>
    </location>
</feature>
<dbReference type="AlphaFoldDB" id="A0A3M8DIV2"/>
<dbReference type="Proteomes" id="UP000271031">
    <property type="component" value="Unassembled WGS sequence"/>
</dbReference>
<feature type="transmembrane region" description="Helical" evidence="7">
    <location>
        <begin position="223"/>
        <end position="241"/>
    </location>
</feature>
<feature type="transmembrane region" description="Helical" evidence="7">
    <location>
        <begin position="48"/>
        <end position="70"/>
    </location>
</feature>
<dbReference type="PROSITE" id="PS50850">
    <property type="entry name" value="MFS"/>
    <property type="match status" value="1"/>
</dbReference>